<keyword evidence="21" id="KW-1185">Reference proteome</keyword>
<keyword evidence="8" id="KW-0808">Transferase</keyword>
<dbReference type="CDD" id="cd00483">
    <property type="entry name" value="HPPK"/>
    <property type="match status" value="1"/>
</dbReference>
<protein>
    <submittedName>
        <fullName evidence="20">Trifunctional dihydropteroate synthetase</fullName>
    </submittedName>
</protein>
<keyword evidence="9" id="KW-0479">Metal-binding</keyword>
<dbReference type="InterPro" id="IPR006390">
    <property type="entry name" value="DHP_synth_dom"/>
</dbReference>
<evidence type="ECO:0000259" key="19">
    <source>
        <dbReference type="PROSITE" id="PS50972"/>
    </source>
</evidence>
<keyword evidence="16" id="KW-0511">Multifunctional enzyme</keyword>
<evidence type="ECO:0000256" key="14">
    <source>
        <dbReference type="ARBA" id="ARBA00022909"/>
    </source>
</evidence>
<dbReference type="NCBIfam" id="TIGR01496">
    <property type="entry name" value="DHPS"/>
    <property type="match status" value="1"/>
</dbReference>
<dbReference type="InterPro" id="IPR000489">
    <property type="entry name" value="Pterin-binding_dom"/>
</dbReference>
<evidence type="ECO:0000256" key="8">
    <source>
        <dbReference type="ARBA" id="ARBA00022679"/>
    </source>
</evidence>
<evidence type="ECO:0000256" key="10">
    <source>
        <dbReference type="ARBA" id="ARBA00022741"/>
    </source>
</evidence>
<dbReference type="InterPro" id="IPR045031">
    <property type="entry name" value="DHP_synth-like"/>
</dbReference>
<evidence type="ECO:0000256" key="12">
    <source>
        <dbReference type="ARBA" id="ARBA00022840"/>
    </source>
</evidence>
<dbReference type="SUPFAM" id="SSF55620">
    <property type="entry name" value="Tetrahydrobiopterin biosynthesis enzymes-like"/>
    <property type="match status" value="2"/>
</dbReference>
<dbReference type="InterPro" id="IPR043133">
    <property type="entry name" value="GTP-CH-I_C/QueF"/>
</dbReference>
<dbReference type="Pfam" id="PF04758">
    <property type="entry name" value="Ribosomal_S30"/>
    <property type="match status" value="1"/>
</dbReference>
<evidence type="ECO:0000256" key="6">
    <source>
        <dbReference type="ARBA" id="ARBA00009640"/>
    </source>
</evidence>
<dbReference type="NCBIfam" id="TIGR01498">
    <property type="entry name" value="folK"/>
    <property type="match status" value="1"/>
</dbReference>
<sequence>MELFRSTDLIKVNDLLLNVLLSSGSRWPVKKDRPTAQPLQISLAIPHNIHSTAETDDLSRSINYSTLAATLRTSLSPSSSSTLDPIFKSLEALVHRSFQLLLNPSSSSAPELDGAYIRVVQLRPPLHCKTVGITSRAVAVKGTPWHALDVSHFVEDLECHTIVGVNAVERLEKQLVRVNIVIEQGRGFVLESDLVDIRELTRRVYESVEKTSYLTLEALASHIALDVLKVLKPTLGDKGPKVNVKAAKPDALVFAGSSEVEVWRTFTDYPNEFQITLREQSEISASFKTHTAAIALGSNLGDSFQNIELALRLLETPSQLLSNRELPADATIDVVETSFLYESAPMYVTEQPPFINGACLIETNLPPTTLLKLLKKIEEIVGRVPSIRNGPRAIDLDILFFDSAVVDTRALDDRENLDNLFGHLVIPHPRIAEREFVLRPLNDMIPNYVHPVLQRPVDVLLRELLFSSEGTTMKRVMPIPRLPFSPTDSLSSSPPTSTHWTYPIPGSSTTLYPQNSMNTYLMSILNVTPDSFSDGSQHNTLPAALECVRDAVSSGAGMIDIGGYSTRPGADFVSVEEETLRVVPVIEAIRQLDKADGGDILISVDTFRPDVARRAIEAGANCINDVYGFTGPNYSPTGIDDEQSQEYMREMKRVAREYAVPVILMHSRGDAGKNKDYDAYKYSRDSSVLEAIRVELGSKVGAIVKGKGGLRRWLVVVDPGVGFSKSVEDNLETLRHAAAVIADTRVGRGQNRQRNPLANYPQLIGPSRKSFLGQILSSRTGKMHEPSERVSATAAAISCAVQQGALIVRVHDTKEARDSFISELYGCEFPQYCRETKNLPQILSQVRSYRRKRWGKVAEFKFRRNAETLICGTAQFQSTHPALVVTVLSILKKYGQRYCTFEKLLNEASNLTLLTLVHGSLARAGKVKSQCPKVEPQEKKKTPKGRAKKRLLYNRRFVNVTTLPGGKRKMNANPEK</sequence>
<dbReference type="PANTHER" id="PTHR20941">
    <property type="entry name" value="FOLATE SYNTHESIS PROTEINS"/>
    <property type="match status" value="1"/>
</dbReference>
<accession>A0ABR2ZZS2</accession>
<dbReference type="PROSITE" id="PS50972">
    <property type="entry name" value="PTERIN_BINDING"/>
    <property type="match status" value="1"/>
</dbReference>
<proteinExistence type="inferred from homology"/>
<dbReference type="Proteomes" id="UP001437256">
    <property type="component" value="Unassembled WGS sequence"/>
</dbReference>
<reference evidence="20 21" key="1">
    <citation type="submission" date="2024-05" db="EMBL/GenBank/DDBJ databases">
        <title>A draft genome resource for the thread blight pathogen Marasmius tenuissimus strain MS-2.</title>
        <authorList>
            <person name="Yulfo-Soto G.E."/>
            <person name="Baruah I.K."/>
            <person name="Amoako-Attah I."/>
            <person name="Bukari Y."/>
            <person name="Meinhardt L.W."/>
            <person name="Bailey B.A."/>
            <person name="Cohen S.P."/>
        </authorList>
    </citation>
    <scope>NUCLEOTIDE SEQUENCE [LARGE SCALE GENOMIC DNA]</scope>
    <source>
        <strain evidence="20 21">MS-2</strain>
    </source>
</reference>
<dbReference type="SUPFAM" id="SSF51717">
    <property type="entry name" value="Dihydropteroate synthetase-like"/>
    <property type="match status" value="1"/>
</dbReference>
<dbReference type="InterPro" id="IPR011005">
    <property type="entry name" value="Dihydropteroate_synth-like_sf"/>
</dbReference>
<keyword evidence="11" id="KW-0418">Kinase</keyword>
<dbReference type="CDD" id="cd00739">
    <property type="entry name" value="DHPS"/>
    <property type="match status" value="1"/>
</dbReference>
<feature type="domain" description="Pterin-binding" evidence="19">
    <location>
        <begin position="519"/>
        <end position="821"/>
    </location>
</feature>
<comment type="cofactor">
    <cofactor evidence="3">
        <name>Mg(2+)</name>
        <dbReference type="ChEBI" id="CHEBI:18420"/>
    </cofactor>
</comment>
<evidence type="ECO:0000256" key="16">
    <source>
        <dbReference type="ARBA" id="ARBA00023268"/>
    </source>
</evidence>
<comment type="caution">
    <text evidence="20">The sequence shown here is derived from an EMBL/GenBank/DDBJ whole genome shotgun (WGS) entry which is preliminary data.</text>
</comment>
<evidence type="ECO:0000313" key="21">
    <source>
        <dbReference type="Proteomes" id="UP001437256"/>
    </source>
</evidence>
<comment type="catalytic activity">
    <reaction evidence="2">
        <text>6-hydroxymethyl-7,8-dihydropterin + ATP = (7,8-dihydropterin-6-yl)methyl diphosphate + AMP + H(+)</text>
        <dbReference type="Rhea" id="RHEA:11412"/>
        <dbReference type="ChEBI" id="CHEBI:15378"/>
        <dbReference type="ChEBI" id="CHEBI:30616"/>
        <dbReference type="ChEBI" id="CHEBI:44841"/>
        <dbReference type="ChEBI" id="CHEBI:72950"/>
        <dbReference type="ChEBI" id="CHEBI:456215"/>
        <dbReference type="EC" id="2.7.6.3"/>
    </reaction>
</comment>
<evidence type="ECO:0000256" key="18">
    <source>
        <dbReference type="SAM" id="MobiDB-lite"/>
    </source>
</evidence>
<dbReference type="EMBL" id="JBBXMP010000031">
    <property type="protein sequence ID" value="KAL0066878.1"/>
    <property type="molecule type" value="Genomic_DNA"/>
</dbReference>
<dbReference type="PANTHER" id="PTHR20941:SF1">
    <property type="entry name" value="FOLIC ACID SYNTHESIS PROTEIN FOL1"/>
    <property type="match status" value="1"/>
</dbReference>
<comment type="similarity">
    <text evidence="7">In the C-terminal section; belongs to the DHPS family.</text>
</comment>
<evidence type="ECO:0000313" key="20">
    <source>
        <dbReference type="EMBL" id="KAL0066878.1"/>
    </source>
</evidence>
<evidence type="ECO:0000256" key="7">
    <source>
        <dbReference type="ARBA" id="ARBA00009951"/>
    </source>
</evidence>
<keyword evidence="14" id="KW-0289">Folate biosynthesis</keyword>
<dbReference type="Pfam" id="PF00809">
    <property type="entry name" value="Pterin_bind"/>
    <property type="match status" value="1"/>
</dbReference>
<dbReference type="Gene3D" id="3.20.20.20">
    <property type="entry name" value="Dihydropteroate synthase-like"/>
    <property type="match status" value="1"/>
</dbReference>
<dbReference type="InterPro" id="IPR006846">
    <property type="entry name" value="Ribosomal_eS30"/>
</dbReference>
<evidence type="ECO:0000256" key="1">
    <source>
        <dbReference type="ARBA" id="ARBA00000012"/>
    </source>
</evidence>
<evidence type="ECO:0000256" key="4">
    <source>
        <dbReference type="ARBA" id="ARBA00004763"/>
    </source>
</evidence>
<keyword evidence="12" id="KW-0067">ATP-binding</keyword>
<evidence type="ECO:0000256" key="3">
    <source>
        <dbReference type="ARBA" id="ARBA00001946"/>
    </source>
</evidence>
<comment type="pathway">
    <text evidence="5">Cofactor biosynthesis; tetrahydrofolate biosynthesis; 2-amino-4-hydroxy-6-hydroxymethyl-7,8-dihydropteridine diphosphate from 7,8-dihydroneopterin triphosphate: step 4/4.</text>
</comment>
<dbReference type="Pfam" id="PF02152">
    <property type="entry name" value="FolB"/>
    <property type="match status" value="1"/>
</dbReference>
<keyword evidence="13" id="KW-0460">Magnesium</keyword>
<keyword evidence="17" id="KW-0687">Ribonucleoprotein</keyword>
<dbReference type="InterPro" id="IPR035907">
    <property type="entry name" value="Hppk_sf"/>
</dbReference>
<dbReference type="Gene3D" id="3.30.1130.10">
    <property type="match status" value="2"/>
</dbReference>
<dbReference type="InterPro" id="IPR006157">
    <property type="entry name" value="FolB_dom"/>
</dbReference>
<keyword evidence="15" id="KW-0689">Ribosomal protein</keyword>
<evidence type="ECO:0000256" key="15">
    <source>
        <dbReference type="ARBA" id="ARBA00022980"/>
    </source>
</evidence>
<dbReference type="Pfam" id="PF01288">
    <property type="entry name" value="HPPK"/>
    <property type="match status" value="1"/>
</dbReference>
<comment type="catalytic activity">
    <reaction evidence="1">
        <text>(7,8-dihydropterin-6-yl)methyl diphosphate + 4-aminobenzoate = 7,8-dihydropteroate + diphosphate</text>
        <dbReference type="Rhea" id="RHEA:19949"/>
        <dbReference type="ChEBI" id="CHEBI:17836"/>
        <dbReference type="ChEBI" id="CHEBI:17839"/>
        <dbReference type="ChEBI" id="CHEBI:33019"/>
        <dbReference type="ChEBI" id="CHEBI:72950"/>
        <dbReference type="EC" id="2.5.1.15"/>
    </reaction>
</comment>
<evidence type="ECO:0000256" key="17">
    <source>
        <dbReference type="ARBA" id="ARBA00023274"/>
    </source>
</evidence>
<feature type="region of interest" description="Disordered" evidence="18">
    <location>
        <begin position="928"/>
        <end position="948"/>
    </location>
</feature>
<evidence type="ECO:0000256" key="11">
    <source>
        <dbReference type="ARBA" id="ARBA00022777"/>
    </source>
</evidence>
<dbReference type="PROSITE" id="PS00794">
    <property type="entry name" value="HPPK"/>
    <property type="match status" value="1"/>
</dbReference>
<keyword evidence="10" id="KW-0547">Nucleotide-binding</keyword>
<dbReference type="InterPro" id="IPR000550">
    <property type="entry name" value="Hppk"/>
</dbReference>
<dbReference type="SMART" id="SM00905">
    <property type="entry name" value="FolB"/>
    <property type="match status" value="1"/>
</dbReference>
<comment type="similarity">
    <text evidence="6">In the N-terminal section; belongs to the DHNA family.</text>
</comment>
<organism evidence="20 21">
    <name type="scientific">Marasmius tenuissimus</name>
    <dbReference type="NCBI Taxonomy" id="585030"/>
    <lineage>
        <taxon>Eukaryota</taxon>
        <taxon>Fungi</taxon>
        <taxon>Dikarya</taxon>
        <taxon>Basidiomycota</taxon>
        <taxon>Agaricomycotina</taxon>
        <taxon>Agaricomycetes</taxon>
        <taxon>Agaricomycetidae</taxon>
        <taxon>Agaricales</taxon>
        <taxon>Marasmiineae</taxon>
        <taxon>Marasmiaceae</taxon>
        <taxon>Marasmius</taxon>
    </lineage>
</organism>
<evidence type="ECO:0000256" key="2">
    <source>
        <dbReference type="ARBA" id="ARBA00000198"/>
    </source>
</evidence>
<dbReference type="SUPFAM" id="SSF55083">
    <property type="entry name" value="6-hydroxymethyl-7,8-dihydropterin pyrophosphokinase, HPPK"/>
    <property type="match status" value="1"/>
</dbReference>
<evidence type="ECO:0000256" key="13">
    <source>
        <dbReference type="ARBA" id="ARBA00022842"/>
    </source>
</evidence>
<name>A0ABR2ZZS2_9AGAR</name>
<evidence type="ECO:0000256" key="9">
    <source>
        <dbReference type="ARBA" id="ARBA00022723"/>
    </source>
</evidence>
<dbReference type="Gene3D" id="3.30.70.560">
    <property type="entry name" value="7,8-Dihydro-6-hydroxymethylpterin-pyrophosphokinase HPPK"/>
    <property type="match status" value="1"/>
</dbReference>
<dbReference type="PROSITE" id="PS00793">
    <property type="entry name" value="DHPS_2"/>
    <property type="match status" value="1"/>
</dbReference>
<gene>
    <name evidence="20" type="primary">FOL1</name>
    <name evidence="20" type="ORF">AAF712_006073</name>
</gene>
<evidence type="ECO:0000256" key="5">
    <source>
        <dbReference type="ARBA" id="ARBA00005051"/>
    </source>
</evidence>
<comment type="pathway">
    <text evidence="4">Cofactor biosynthesis; tetrahydrofolate biosynthesis; 7,8-dihydrofolate from 2-amino-4-hydroxy-6-hydroxymethyl-7,8-dihydropteridine diphosphate and 4-aminobenzoate: step 1/2.</text>
</comment>